<proteinExistence type="predicted"/>
<feature type="compositionally biased region" description="Basic and acidic residues" evidence="1">
    <location>
        <begin position="75"/>
        <end position="88"/>
    </location>
</feature>
<protein>
    <submittedName>
        <fullName evidence="2">Uncharacterized protein</fullName>
    </submittedName>
</protein>
<gene>
    <name evidence="2" type="ORF">EAE97_000779</name>
</gene>
<evidence type="ECO:0000313" key="3">
    <source>
        <dbReference type="Proteomes" id="UP000710849"/>
    </source>
</evidence>
<name>A0A9P5M850_9HELO</name>
<dbReference type="AlphaFoldDB" id="A0A9P5M850"/>
<dbReference type="RefSeq" id="XP_038737190.1">
    <property type="nucleotide sequence ID" value="XM_038871289.1"/>
</dbReference>
<feature type="compositionally biased region" description="Low complexity" evidence="1">
    <location>
        <begin position="142"/>
        <end position="153"/>
    </location>
</feature>
<feature type="compositionally biased region" description="Basic and acidic residues" evidence="1">
    <location>
        <begin position="188"/>
        <end position="202"/>
    </location>
</feature>
<feature type="region of interest" description="Disordered" evidence="1">
    <location>
        <begin position="1"/>
        <end position="215"/>
    </location>
</feature>
<evidence type="ECO:0000313" key="2">
    <source>
        <dbReference type="EMBL" id="KAF7953380.1"/>
    </source>
</evidence>
<evidence type="ECO:0000256" key="1">
    <source>
        <dbReference type="SAM" id="MobiDB-lite"/>
    </source>
</evidence>
<keyword evidence="3" id="KW-1185">Reference proteome</keyword>
<feature type="compositionally biased region" description="Low complexity" evidence="1">
    <location>
        <begin position="168"/>
        <end position="177"/>
    </location>
</feature>
<feature type="compositionally biased region" description="Low complexity" evidence="1">
    <location>
        <begin position="39"/>
        <end position="51"/>
    </location>
</feature>
<organism evidence="2 3">
    <name type="scientific">Botrytis byssoidea</name>
    <dbReference type="NCBI Taxonomy" id="139641"/>
    <lineage>
        <taxon>Eukaryota</taxon>
        <taxon>Fungi</taxon>
        <taxon>Dikarya</taxon>
        <taxon>Ascomycota</taxon>
        <taxon>Pezizomycotina</taxon>
        <taxon>Leotiomycetes</taxon>
        <taxon>Helotiales</taxon>
        <taxon>Sclerotiniaceae</taxon>
        <taxon>Botrytis</taxon>
    </lineage>
</organism>
<dbReference type="Proteomes" id="UP000710849">
    <property type="component" value="Unassembled WGS sequence"/>
</dbReference>
<sequence>MASHGTSLTGLGGEKEKSSPMTVPTKQRLAAPKTKKTGENGSSTAGSASNADKFGRKPTLETPPSFGGRTGRNPPSEKESGREDKSPSDDGNYTFPSDSEKMFNMSDLDQQLIASSGERTKSKARAAPTKAGSSKAAEPTPAKKTSAGGASAKRLVRKTTLPIENDSDSPQSEPSPQLKRRGTGGGDSSRRETSKERTQDRKKASRGPAKAGGSK</sequence>
<accession>A0A9P5M850</accession>
<dbReference type="EMBL" id="RCSW01000002">
    <property type="protein sequence ID" value="KAF7953380.1"/>
    <property type="molecule type" value="Genomic_DNA"/>
</dbReference>
<comment type="caution">
    <text evidence="2">The sequence shown here is derived from an EMBL/GenBank/DDBJ whole genome shotgun (WGS) entry which is preliminary data.</text>
</comment>
<reference evidence="2 3" key="1">
    <citation type="journal article" date="2020" name="Genome Biol. Evol.">
        <title>Comparative genomics of Sclerotiniaceae.</title>
        <authorList>
            <person name="Valero Jimenez C.A."/>
            <person name="Steentjes M."/>
            <person name="Scholten O.E."/>
            <person name="Van Kan J.A.L."/>
        </authorList>
    </citation>
    <scope>NUCLEOTIDE SEQUENCE [LARGE SCALE GENOMIC DNA]</scope>
    <source>
        <strain evidence="2 3">MUCL 94</strain>
    </source>
</reference>
<dbReference type="GeneID" id="62144368"/>